<dbReference type="PANTHER" id="PTHR30303">
    <property type="entry name" value="HYDROGENASE ISOENZYMES FORMATION PROTEIN HYPE"/>
    <property type="match status" value="1"/>
</dbReference>
<dbReference type="RefSeq" id="WP_132849602.1">
    <property type="nucleotide sequence ID" value="NZ_CP058648.1"/>
</dbReference>
<dbReference type="SUPFAM" id="SSF55326">
    <property type="entry name" value="PurM N-terminal domain-like"/>
    <property type="match status" value="1"/>
</dbReference>
<evidence type="ECO:0000259" key="3">
    <source>
        <dbReference type="Pfam" id="PF02769"/>
    </source>
</evidence>
<evidence type="ECO:0000259" key="2">
    <source>
        <dbReference type="Pfam" id="PF00586"/>
    </source>
</evidence>
<dbReference type="NCBIfam" id="TIGR02124">
    <property type="entry name" value="hypE"/>
    <property type="match status" value="1"/>
</dbReference>
<sequence>MNDKVLLRYGDGGKHTNLLIRNIFYKHFHNDMLVNYHDASVFDLDHGRLAFTTDSFVVKPLVFPGGDIGKLAVCGTINDLVTAGAKPLYLSCGFIIEEGFDIKLIEKIAESMGEMCRKTGVKIITGDTKVVEKGAVDGVFINTSGIGVVQAGYQPKTIQEGDQIIITGGIAEHGTTIAVERFKIKVEGNIKSDCSPLNHIIERIQPKLESIRLMKDPTRGGLATALNEIVEMSGKGIRLLEKAIPISSEVKSINELLGLDPLYHACEGRLIIIVEKQNAEEVLDEIRRCEGCEDATIIGGFDLIGVHPRVVMETYIGGRRIVSPLEADMLPRIC</sequence>
<dbReference type="PANTHER" id="PTHR30303:SF0">
    <property type="entry name" value="CARBAMOYL DEHYDRATASE HYPE"/>
    <property type="match status" value="1"/>
</dbReference>
<dbReference type="AlphaFoldDB" id="A0A4R2T022"/>
<dbReference type="GO" id="GO:0051604">
    <property type="term" value="P:protein maturation"/>
    <property type="evidence" value="ECO:0007669"/>
    <property type="project" value="TreeGrafter"/>
</dbReference>
<dbReference type="InterPro" id="IPR010918">
    <property type="entry name" value="PurM-like_C_dom"/>
</dbReference>
<dbReference type="Pfam" id="PF00586">
    <property type="entry name" value="AIRS"/>
    <property type="match status" value="1"/>
</dbReference>
<dbReference type="Gene3D" id="3.30.1330.10">
    <property type="entry name" value="PurM-like, N-terminal domain"/>
    <property type="match status" value="1"/>
</dbReference>
<proteinExistence type="inferred from homology"/>
<organism evidence="4 5">
    <name type="scientific">Serpentinicella alkaliphila</name>
    <dbReference type="NCBI Taxonomy" id="1734049"/>
    <lineage>
        <taxon>Bacteria</taxon>
        <taxon>Bacillati</taxon>
        <taxon>Bacillota</taxon>
        <taxon>Clostridia</taxon>
        <taxon>Peptostreptococcales</taxon>
        <taxon>Natronincolaceae</taxon>
        <taxon>Serpentinicella</taxon>
    </lineage>
</organism>
<dbReference type="PIRSF" id="PIRSF005644">
    <property type="entry name" value="Hdrgns_mtr_HypE"/>
    <property type="match status" value="1"/>
</dbReference>
<evidence type="ECO:0000256" key="1">
    <source>
        <dbReference type="ARBA" id="ARBA00006243"/>
    </source>
</evidence>
<evidence type="ECO:0000313" key="4">
    <source>
        <dbReference type="EMBL" id="TCP96177.1"/>
    </source>
</evidence>
<comment type="similarity">
    <text evidence="1">Belongs to the HypE family.</text>
</comment>
<dbReference type="OrthoDB" id="9801934at2"/>
<keyword evidence="5" id="KW-1185">Reference proteome</keyword>
<dbReference type="InterPro" id="IPR036676">
    <property type="entry name" value="PurM-like_C_sf"/>
</dbReference>
<dbReference type="Pfam" id="PF02769">
    <property type="entry name" value="AIRS_C"/>
    <property type="match status" value="1"/>
</dbReference>
<feature type="domain" description="PurM-like C-terminal" evidence="3">
    <location>
        <begin position="159"/>
        <end position="299"/>
    </location>
</feature>
<comment type="caution">
    <text evidence="4">The sequence shown here is derived from an EMBL/GenBank/DDBJ whole genome shotgun (WGS) entry which is preliminary data.</text>
</comment>
<feature type="domain" description="PurM-like N-terminal" evidence="2">
    <location>
        <begin position="37"/>
        <end position="149"/>
    </location>
</feature>
<dbReference type="InterPro" id="IPR011854">
    <property type="entry name" value="HypE"/>
</dbReference>
<dbReference type="EMBL" id="SLYC01000053">
    <property type="protein sequence ID" value="TCP96177.1"/>
    <property type="molecule type" value="Genomic_DNA"/>
</dbReference>
<dbReference type="SUPFAM" id="SSF56042">
    <property type="entry name" value="PurM C-terminal domain-like"/>
    <property type="match status" value="1"/>
</dbReference>
<protein>
    <submittedName>
        <fullName evidence="4">Hydrogenase maturation carbamoyl dehydratase HypE</fullName>
    </submittedName>
</protein>
<dbReference type="Proteomes" id="UP000295504">
    <property type="component" value="Unassembled WGS sequence"/>
</dbReference>
<accession>A0A4R2T022</accession>
<name>A0A4R2T022_9FIRM</name>
<dbReference type="InterPro" id="IPR016188">
    <property type="entry name" value="PurM-like_N"/>
</dbReference>
<dbReference type="Gene3D" id="3.90.650.10">
    <property type="entry name" value="PurM-like C-terminal domain"/>
    <property type="match status" value="1"/>
</dbReference>
<dbReference type="CDD" id="cd02197">
    <property type="entry name" value="HypE"/>
    <property type="match status" value="1"/>
</dbReference>
<reference evidence="4 5" key="1">
    <citation type="submission" date="2019-03" db="EMBL/GenBank/DDBJ databases">
        <title>Genomic Encyclopedia of Type Strains, Phase IV (KMG-IV): sequencing the most valuable type-strain genomes for metagenomic binning, comparative biology and taxonomic classification.</title>
        <authorList>
            <person name="Goeker M."/>
        </authorList>
    </citation>
    <scope>NUCLEOTIDE SEQUENCE [LARGE SCALE GENOMIC DNA]</scope>
    <source>
        <strain evidence="4 5">DSM 100013</strain>
    </source>
</reference>
<dbReference type="InterPro" id="IPR036921">
    <property type="entry name" value="PurM-like_N_sf"/>
</dbReference>
<evidence type="ECO:0000313" key="5">
    <source>
        <dbReference type="Proteomes" id="UP000295504"/>
    </source>
</evidence>
<gene>
    <name evidence="4" type="ORF">EDD79_105311</name>
</gene>